<dbReference type="PANTHER" id="PTHR45660">
    <property type="entry name" value="HISTONE-LYSINE N-METHYLTRANSFERASE SETMAR"/>
    <property type="match status" value="1"/>
</dbReference>
<dbReference type="SUPFAM" id="SSF88697">
    <property type="entry name" value="PUA domain-like"/>
    <property type="match status" value="1"/>
</dbReference>
<keyword evidence="4 5" id="KW-0539">Nucleus</keyword>
<dbReference type="GO" id="GO:0042054">
    <property type="term" value="F:histone methyltransferase activity"/>
    <property type="evidence" value="ECO:0007669"/>
    <property type="project" value="InterPro"/>
</dbReference>
<feature type="compositionally biased region" description="Pro residues" evidence="6">
    <location>
        <begin position="12"/>
        <end position="21"/>
    </location>
</feature>
<evidence type="ECO:0000259" key="7">
    <source>
        <dbReference type="PROSITE" id="PS50280"/>
    </source>
</evidence>
<dbReference type="PROSITE" id="PS50867">
    <property type="entry name" value="PRE_SET"/>
    <property type="match status" value="1"/>
</dbReference>
<evidence type="ECO:0000313" key="10">
    <source>
        <dbReference type="EMBL" id="KAI3907732.1"/>
    </source>
</evidence>
<dbReference type="Gene3D" id="2.170.270.10">
    <property type="entry name" value="SET domain"/>
    <property type="match status" value="1"/>
</dbReference>
<feature type="domain" description="SET" evidence="7">
    <location>
        <begin position="527"/>
        <end position="670"/>
    </location>
</feature>
<dbReference type="GO" id="GO:0008270">
    <property type="term" value="F:zinc ion binding"/>
    <property type="evidence" value="ECO:0007669"/>
    <property type="project" value="InterPro"/>
</dbReference>
<dbReference type="InterPro" id="IPR051357">
    <property type="entry name" value="H3K9_HMTase_SUVAR3-9"/>
</dbReference>
<evidence type="ECO:0000256" key="4">
    <source>
        <dbReference type="ARBA" id="ARBA00023242"/>
    </source>
</evidence>
<dbReference type="PROSITE" id="PS51575">
    <property type="entry name" value="SAM_MT43_SUVAR39_2"/>
    <property type="match status" value="1"/>
</dbReference>
<evidence type="ECO:0000259" key="8">
    <source>
        <dbReference type="PROSITE" id="PS50867"/>
    </source>
</evidence>
<dbReference type="SMART" id="SM00317">
    <property type="entry name" value="SET"/>
    <property type="match status" value="1"/>
</dbReference>
<feature type="region of interest" description="Disordered" evidence="6">
    <location>
        <begin position="1"/>
        <end position="57"/>
    </location>
</feature>
<dbReference type="InterPro" id="IPR003105">
    <property type="entry name" value="SRA_YDG"/>
</dbReference>
<proteinExistence type="predicted"/>
<reference evidence="10" key="1">
    <citation type="submission" date="2022-04" db="EMBL/GenBank/DDBJ databases">
        <title>A functionally conserved STORR gene fusion in Papaver species that diverged 16.8 million years ago.</title>
        <authorList>
            <person name="Catania T."/>
        </authorList>
    </citation>
    <scope>NUCLEOTIDE SEQUENCE</scope>
    <source>
        <strain evidence="10">S-188037</strain>
    </source>
</reference>
<dbReference type="PROSITE" id="PS51015">
    <property type="entry name" value="YDG"/>
    <property type="match status" value="1"/>
</dbReference>
<keyword evidence="11" id="KW-1185">Reference proteome</keyword>
<dbReference type="InterPro" id="IPR046341">
    <property type="entry name" value="SET_dom_sf"/>
</dbReference>
<organism evidence="10 11">
    <name type="scientific">Papaver atlanticum</name>
    <dbReference type="NCBI Taxonomy" id="357466"/>
    <lineage>
        <taxon>Eukaryota</taxon>
        <taxon>Viridiplantae</taxon>
        <taxon>Streptophyta</taxon>
        <taxon>Embryophyta</taxon>
        <taxon>Tracheophyta</taxon>
        <taxon>Spermatophyta</taxon>
        <taxon>Magnoliopsida</taxon>
        <taxon>Ranunculales</taxon>
        <taxon>Papaveraceae</taxon>
        <taxon>Papaveroideae</taxon>
        <taxon>Papaver</taxon>
    </lineage>
</organism>
<dbReference type="GO" id="GO:0005634">
    <property type="term" value="C:nucleus"/>
    <property type="evidence" value="ECO:0007669"/>
    <property type="project" value="UniProtKB-SubCell"/>
</dbReference>
<evidence type="ECO:0000256" key="1">
    <source>
        <dbReference type="ARBA" id="ARBA00004286"/>
    </source>
</evidence>
<dbReference type="GO" id="GO:0003690">
    <property type="term" value="F:double-stranded DNA binding"/>
    <property type="evidence" value="ECO:0007669"/>
    <property type="project" value="TreeGrafter"/>
</dbReference>
<protein>
    <submittedName>
        <fullName evidence="10">Uncharacterized protein</fullName>
    </submittedName>
</protein>
<accession>A0AAD4XEZ8</accession>
<evidence type="ECO:0000256" key="3">
    <source>
        <dbReference type="ARBA" id="ARBA00022853"/>
    </source>
</evidence>
<dbReference type="SMART" id="SM00468">
    <property type="entry name" value="PreSET"/>
    <property type="match status" value="1"/>
</dbReference>
<dbReference type="PROSITE" id="PS50280">
    <property type="entry name" value="SET"/>
    <property type="match status" value="1"/>
</dbReference>
<comment type="subcellular location">
    <subcellularLocation>
        <location evidence="1">Chromosome</location>
    </subcellularLocation>
    <subcellularLocation>
        <location evidence="5">Nucleus</location>
    </subcellularLocation>
</comment>
<evidence type="ECO:0000313" key="11">
    <source>
        <dbReference type="Proteomes" id="UP001202328"/>
    </source>
</evidence>
<dbReference type="EMBL" id="JAJJMB010010578">
    <property type="protein sequence ID" value="KAI3907732.1"/>
    <property type="molecule type" value="Genomic_DNA"/>
</dbReference>
<keyword evidence="3" id="KW-0156">Chromatin regulator</keyword>
<dbReference type="InterPro" id="IPR007728">
    <property type="entry name" value="Pre-SET_dom"/>
</dbReference>
<evidence type="ECO:0000256" key="2">
    <source>
        <dbReference type="ARBA" id="ARBA00022454"/>
    </source>
</evidence>
<feature type="compositionally biased region" description="Polar residues" evidence="6">
    <location>
        <begin position="46"/>
        <end position="57"/>
    </location>
</feature>
<dbReference type="PANTHER" id="PTHR45660:SF3">
    <property type="entry name" value="HISTONE-LYSINE N-METHYLTRANSFERASE FAMILY MEMBER SUVH9"/>
    <property type="match status" value="1"/>
</dbReference>
<dbReference type="InterPro" id="IPR015947">
    <property type="entry name" value="PUA-like_sf"/>
</dbReference>
<name>A0AAD4XEZ8_9MAGN</name>
<sequence length="684" mass="76931">MGSIVPFQDLNNPPPPPPPQNPLHIFPKIEPKVEPLDEPPPGIPSIFTSNSIQNPTITDPDPLQLFPVTDITSNANENENDVYSEFYRISELFKTAFSKKGGAQQNYHENNNNHEVEEEMLEDPNTTATPTTDCLSIVPVSQQEGGVVSTDVVTKRQLSFRSSEMVRVSTLGPEDQRYFRDLVRRSRMLFESLRILSIFEEDKGRNIGILMKRLRGDLKAAALMRDKGLWLNRDKRIIGNIPGVCVGDIFFFRMEMCVLGLHGQVQAGIDYVPAVRSTSGEPVATSIIVSGGYEDDEDQGDVIIYTGQGGQLKNTTKQSVHQKLEGGNLALERSMFYGIEIRVIRGLKHEGSPTNKAYVYDGLYRVVDSWFDVGKSGFGVYKYKLVRMEDQHEMGSAIIRFAMEIRINALATRPKGYLSLDISNGKENIPVFLFNNIDADQTPLCYEYLPKSVYPPFTFQQMGNAGGCHCVHGCSEDCYCAQKNGGEFAYDRNGMLVRGKPLIYECGPFCSCPPTCRNRVSQKGLKRHLEIFRSRETGWGVRPLDLIPAGSFVCEYTGVVLTRQQAMVLSMNGDGLVYPSRFPERWSEWGDISQIFPDFTRPTYPSIPPLDFAMDVARMRNVACYISHSSSPNVLVQFVMYDHHNVLYPHLMIFAIENIPPLRELSLDYGVAEDWGEDKLTICN</sequence>
<gene>
    <name evidence="10" type="ORF">MKW98_008409</name>
</gene>
<dbReference type="Gene3D" id="2.30.280.10">
    <property type="entry name" value="SRA-YDG"/>
    <property type="match status" value="1"/>
</dbReference>
<evidence type="ECO:0000259" key="9">
    <source>
        <dbReference type="PROSITE" id="PS51015"/>
    </source>
</evidence>
<dbReference type="GO" id="GO:0005694">
    <property type="term" value="C:chromosome"/>
    <property type="evidence" value="ECO:0007669"/>
    <property type="project" value="UniProtKB-SubCell"/>
</dbReference>
<evidence type="ECO:0000256" key="5">
    <source>
        <dbReference type="PROSITE-ProRule" id="PRU00358"/>
    </source>
</evidence>
<dbReference type="Pfam" id="PF05033">
    <property type="entry name" value="Pre-SET"/>
    <property type="match status" value="1"/>
</dbReference>
<dbReference type="SUPFAM" id="SSF82199">
    <property type="entry name" value="SET domain"/>
    <property type="match status" value="1"/>
</dbReference>
<evidence type="ECO:0000256" key="6">
    <source>
        <dbReference type="SAM" id="MobiDB-lite"/>
    </source>
</evidence>
<dbReference type="AlphaFoldDB" id="A0AAD4XEZ8"/>
<dbReference type="Pfam" id="PF00856">
    <property type="entry name" value="SET"/>
    <property type="match status" value="1"/>
</dbReference>
<dbReference type="InterPro" id="IPR036987">
    <property type="entry name" value="SRA-YDG_sf"/>
</dbReference>
<feature type="domain" description="YDG" evidence="9">
    <location>
        <begin position="239"/>
        <end position="387"/>
    </location>
</feature>
<dbReference type="Proteomes" id="UP001202328">
    <property type="component" value="Unassembled WGS sequence"/>
</dbReference>
<feature type="domain" description="Pre-SET" evidence="8">
    <location>
        <begin position="466"/>
        <end position="524"/>
    </location>
</feature>
<keyword evidence="2" id="KW-0158">Chromosome</keyword>
<dbReference type="InterPro" id="IPR001214">
    <property type="entry name" value="SET_dom"/>
</dbReference>
<dbReference type="InterPro" id="IPR025794">
    <property type="entry name" value="H3-K9-MeTrfase_plant"/>
</dbReference>
<dbReference type="Pfam" id="PF02182">
    <property type="entry name" value="SAD_SRA"/>
    <property type="match status" value="1"/>
</dbReference>
<dbReference type="SMART" id="SM00466">
    <property type="entry name" value="SRA"/>
    <property type="match status" value="1"/>
</dbReference>
<comment type="caution">
    <text evidence="10">The sequence shown here is derived from an EMBL/GenBank/DDBJ whole genome shotgun (WGS) entry which is preliminary data.</text>
</comment>